<keyword evidence="3" id="KW-1185">Reference proteome</keyword>
<comment type="caution">
    <text evidence="2">The sequence shown here is derived from an EMBL/GenBank/DDBJ whole genome shotgun (WGS) entry which is preliminary data.</text>
</comment>
<protein>
    <submittedName>
        <fullName evidence="2">Uncharacterized protein</fullName>
    </submittedName>
</protein>
<dbReference type="Proteomes" id="UP000604046">
    <property type="component" value="Unassembled WGS sequence"/>
</dbReference>
<dbReference type="AlphaFoldDB" id="A0A812TEN2"/>
<feature type="region of interest" description="Disordered" evidence="1">
    <location>
        <begin position="128"/>
        <end position="182"/>
    </location>
</feature>
<sequence>MSRRSNEAKPKDLLKIVRGNFNGVDSNDVLLSTESFVEKYGEFLEEVLAVTPRPTATLLKGAIHLAYPGVSGEEVTALANKVNEIYKTTFSRARNLKTGERLTPSVKKLCVFIRNQLGLPELLTSADHASRKSVASRGSDPVSPKPKSPAPRSRSRSKSAPSTLPVQRQLTPHISLSSEDRLTEASSCVVPTAGPTSSIKAKYQLPSASTRPQVIYHADMSKPALVKITGDSQEVGQMSMGQDGFLVAKFSDGEEKQTEIPNLVLVAKLESQAGPKKALKKPAGAKASQKKPAVAKSVTKLVGPEPAGPEPAGPEAAGPEPAAPEPEAEAAVSWPEEATLRKEYRNSNNSYCFRAIWKDGAKEQKKAILSIQGHECPKDVLSKICDEALQKLRNKESTADVRAWIYAQMP</sequence>
<dbReference type="EMBL" id="CAJNDS010002548">
    <property type="protein sequence ID" value="CAE7522231.1"/>
    <property type="molecule type" value="Genomic_DNA"/>
</dbReference>
<accession>A0A812TEN2</accession>
<evidence type="ECO:0000313" key="2">
    <source>
        <dbReference type="EMBL" id="CAE7522231.1"/>
    </source>
</evidence>
<dbReference type="OrthoDB" id="439544at2759"/>
<evidence type="ECO:0000313" key="3">
    <source>
        <dbReference type="Proteomes" id="UP000604046"/>
    </source>
</evidence>
<gene>
    <name evidence="2" type="ORF">SNAT2548_LOCUS29229</name>
</gene>
<feature type="region of interest" description="Disordered" evidence="1">
    <location>
        <begin position="277"/>
        <end position="334"/>
    </location>
</feature>
<proteinExistence type="predicted"/>
<evidence type="ECO:0000256" key="1">
    <source>
        <dbReference type="SAM" id="MobiDB-lite"/>
    </source>
</evidence>
<feature type="compositionally biased region" description="Polar residues" evidence="1">
    <location>
        <begin position="164"/>
        <end position="177"/>
    </location>
</feature>
<organism evidence="2 3">
    <name type="scientific">Symbiodinium natans</name>
    <dbReference type="NCBI Taxonomy" id="878477"/>
    <lineage>
        <taxon>Eukaryota</taxon>
        <taxon>Sar</taxon>
        <taxon>Alveolata</taxon>
        <taxon>Dinophyceae</taxon>
        <taxon>Suessiales</taxon>
        <taxon>Symbiodiniaceae</taxon>
        <taxon>Symbiodinium</taxon>
    </lineage>
</organism>
<feature type="compositionally biased region" description="Low complexity" evidence="1">
    <location>
        <begin position="277"/>
        <end position="287"/>
    </location>
</feature>
<name>A0A812TEN2_9DINO</name>
<reference evidence="2" key="1">
    <citation type="submission" date="2021-02" db="EMBL/GenBank/DDBJ databases">
        <authorList>
            <person name="Dougan E. K."/>
            <person name="Rhodes N."/>
            <person name="Thang M."/>
            <person name="Chan C."/>
        </authorList>
    </citation>
    <scope>NUCLEOTIDE SEQUENCE</scope>
</reference>